<keyword evidence="1" id="KW-0472">Membrane</keyword>
<dbReference type="Proteomes" id="UP000308652">
    <property type="component" value="Unassembled WGS sequence"/>
</dbReference>
<proteinExistence type="predicted"/>
<accession>A0A5C3LH32</accession>
<evidence type="ECO:0000313" key="2">
    <source>
        <dbReference type="EMBL" id="TFK32177.1"/>
    </source>
</evidence>
<feature type="transmembrane region" description="Helical" evidence="1">
    <location>
        <begin position="6"/>
        <end position="24"/>
    </location>
</feature>
<name>A0A5C3LH32_9AGAR</name>
<dbReference type="AlphaFoldDB" id="A0A5C3LH32"/>
<keyword evidence="1" id="KW-1133">Transmembrane helix</keyword>
<dbReference type="EMBL" id="ML213683">
    <property type="protein sequence ID" value="TFK32177.1"/>
    <property type="molecule type" value="Genomic_DNA"/>
</dbReference>
<organism evidence="2 3">
    <name type="scientific">Crucibulum laeve</name>
    <dbReference type="NCBI Taxonomy" id="68775"/>
    <lineage>
        <taxon>Eukaryota</taxon>
        <taxon>Fungi</taxon>
        <taxon>Dikarya</taxon>
        <taxon>Basidiomycota</taxon>
        <taxon>Agaricomycotina</taxon>
        <taxon>Agaricomycetes</taxon>
        <taxon>Agaricomycetidae</taxon>
        <taxon>Agaricales</taxon>
        <taxon>Agaricineae</taxon>
        <taxon>Nidulariaceae</taxon>
        <taxon>Crucibulum</taxon>
    </lineage>
</organism>
<sequence>MPTLFIPVQTLYILCVGGVTRICLHAGATRMRVGASANPTPRKTCGIGGIGQSAEK</sequence>
<evidence type="ECO:0000256" key="1">
    <source>
        <dbReference type="SAM" id="Phobius"/>
    </source>
</evidence>
<keyword evidence="3" id="KW-1185">Reference proteome</keyword>
<reference evidence="2 3" key="1">
    <citation type="journal article" date="2019" name="Nat. Ecol. Evol.">
        <title>Megaphylogeny resolves global patterns of mushroom evolution.</title>
        <authorList>
            <person name="Varga T."/>
            <person name="Krizsan K."/>
            <person name="Foldi C."/>
            <person name="Dima B."/>
            <person name="Sanchez-Garcia M."/>
            <person name="Sanchez-Ramirez S."/>
            <person name="Szollosi G.J."/>
            <person name="Szarkandi J.G."/>
            <person name="Papp V."/>
            <person name="Albert L."/>
            <person name="Andreopoulos W."/>
            <person name="Angelini C."/>
            <person name="Antonin V."/>
            <person name="Barry K.W."/>
            <person name="Bougher N.L."/>
            <person name="Buchanan P."/>
            <person name="Buyck B."/>
            <person name="Bense V."/>
            <person name="Catcheside P."/>
            <person name="Chovatia M."/>
            <person name="Cooper J."/>
            <person name="Damon W."/>
            <person name="Desjardin D."/>
            <person name="Finy P."/>
            <person name="Geml J."/>
            <person name="Haridas S."/>
            <person name="Hughes K."/>
            <person name="Justo A."/>
            <person name="Karasinski D."/>
            <person name="Kautmanova I."/>
            <person name="Kiss B."/>
            <person name="Kocsube S."/>
            <person name="Kotiranta H."/>
            <person name="LaButti K.M."/>
            <person name="Lechner B.E."/>
            <person name="Liimatainen K."/>
            <person name="Lipzen A."/>
            <person name="Lukacs Z."/>
            <person name="Mihaltcheva S."/>
            <person name="Morgado L.N."/>
            <person name="Niskanen T."/>
            <person name="Noordeloos M.E."/>
            <person name="Ohm R.A."/>
            <person name="Ortiz-Santana B."/>
            <person name="Ovrebo C."/>
            <person name="Racz N."/>
            <person name="Riley R."/>
            <person name="Savchenko A."/>
            <person name="Shiryaev A."/>
            <person name="Soop K."/>
            <person name="Spirin V."/>
            <person name="Szebenyi C."/>
            <person name="Tomsovsky M."/>
            <person name="Tulloss R.E."/>
            <person name="Uehling J."/>
            <person name="Grigoriev I.V."/>
            <person name="Vagvolgyi C."/>
            <person name="Papp T."/>
            <person name="Martin F.M."/>
            <person name="Miettinen O."/>
            <person name="Hibbett D.S."/>
            <person name="Nagy L.G."/>
        </authorList>
    </citation>
    <scope>NUCLEOTIDE SEQUENCE [LARGE SCALE GENOMIC DNA]</scope>
    <source>
        <strain evidence="2 3">CBS 166.37</strain>
    </source>
</reference>
<evidence type="ECO:0000313" key="3">
    <source>
        <dbReference type="Proteomes" id="UP000308652"/>
    </source>
</evidence>
<gene>
    <name evidence="2" type="ORF">BDQ12DRAFT_692858</name>
</gene>
<keyword evidence="1" id="KW-0812">Transmembrane</keyword>
<protein>
    <submittedName>
        <fullName evidence="2">Uncharacterized protein</fullName>
    </submittedName>
</protein>